<keyword evidence="3" id="KW-1185">Reference proteome</keyword>
<keyword evidence="1" id="KW-0472">Membrane</keyword>
<feature type="transmembrane region" description="Helical" evidence="1">
    <location>
        <begin position="6"/>
        <end position="29"/>
    </location>
</feature>
<proteinExistence type="predicted"/>
<accession>A0A0D2PEL5</accession>
<dbReference type="EMBL" id="KN817519">
    <property type="protein sequence ID" value="KJA29184.1"/>
    <property type="molecule type" value="Genomic_DNA"/>
</dbReference>
<evidence type="ECO:0000256" key="1">
    <source>
        <dbReference type="SAM" id="Phobius"/>
    </source>
</evidence>
<keyword evidence="1" id="KW-1133">Transmembrane helix</keyword>
<protein>
    <submittedName>
        <fullName evidence="2">Uncharacterized protein</fullName>
    </submittedName>
</protein>
<evidence type="ECO:0000313" key="3">
    <source>
        <dbReference type="Proteomes" id="UP000054270"/>
    </source>
</evidence>
<keyword evidence="1" id="KW-0812">Transmembrane</keyword>
<feature type="non-terminal residue" evidence="2">
    <location>
        <position position="64"/>
    </location>
</feature>
<organism evidence="2 3">
    <name type="scientific">Hypholoma sublateritium (strain FD-334 SS-4)</name>
    <dbReference type="NCBI Taxonomy" id="945553"/>
    <lineage>
        <taxon>Eukaryota</taxon>
        <taxon>Fungi</taxon>
        <taxon>Dikarya</taxon>
        <taxon>Basidiomycota</taxon>
        <taxon>Agaricomycotina</taxon>
        <taxon>Agaricomycetes</taxon>
        <taxon>Agaricomycetidae</taxon>
        <taxon>Agaricales</taxon>
        <taxon>Agaricineae</taxon>
        <taxon>Strophariaceae</taxon>
        <taxon>Hypholoma</taxon>
    </lineage>
</organism>
<name>A0A0D2PEL5_HYPSF</name>
<gene>
    <name evidence="2" type="ORF">HYPSUDRAFT_154038</name>
</gene>
<feature type="transmembrane region" description="Helical" evidence="1">
    <location>
        <begin position="41"/>
        <end position="61"/>
    </location>
</feature>
<sequence length="64" mass="7431">MFGQLAPLFYLSCLFWICIYADHLAFPILPSPCRPQYQHPYCVLIFCFLIFCFLVAVAVVIKLL</sequence>
<reference evidence="3" key="1">
    <citation type="submission" date="2014-04" db="EMBL/GenBank/DDBJ databases">
        <title>Evolutionary Origins and Diversification of the Mycorrhizal Mutualists.</title>
        <authorList>
            <consortium name="DOE Joint Genome Institute"/>
            <consortium name="Mycorrhizal Genomics Consortium"/>
            <person name="Kohler A."/>
            <person name="Kuo A."/>
            <person name="Nagy L.G."/>
            <person name="Floudas D."/>
            <person name="Copeland A."/>
            <person name="Barry K.W."/>
            <person name="Cichocki N."/>
            <person name="Veneault-Fourrey C."/>
            <person name="LaButti K."/>
            <person name="Lindquist E.A."/>
            <person name="Lipzen A."/>
            <person name="Lundell T."/>
            <person name="Morin E."/>
            <person name="Murat C."/>
            <person name="Riley R."/>
            <person name="Ohm R."/>
            <person name="Sun H."/>
            <person name="Tunlid A."/>
            <person name="Henrissat B."/>
            <person name="Grigoriev I.V."/>
            <person name="Hibbett D.S."/>
            <person name="Martin F."/>
        </authorList>
    </citation>
    <scope>NUCLEOTIDE SEQUENCE [LARGE SCALE GENOMIC DNA]</scope>
    <source>
        <strain evidence="3">FD-334 SS-4</strain>
    </source>
</reference>
<evidence type="ECO:0000313" key="2">
    <source>
        <dbReference type="EMBL" id="KJA29184.1"/>
    </source>
</evidence>
<dbReference type="Proteomes" id="UP000054270">
    <property type="component" value="Unassembled WGS sequence"/>
</dbReference>
<dbReference type="AlphaFoldDB" id="A0A0D2PEL5"/>